<gene>
    <name evidence="1" type="ORF">MGSAQ_003050</name>
</gene>
<sequence length="131" mass="13878">MVGLGHSGVIGVTVAMMALRRIPRDHEILLSWRTGLNAVSERTHGLLDLIRVGQAFINGQSQAFGHDADLHIPDARQAGHRAAHLGRAGGAIHSGHCPVAQGHAGFIRIVIILSSAESRAVAIIDSEVYSL</sequence>
<name>A0A1B6NPW7_9ZZZZ</name>
<accession>A0A1B6NPW7</accession>
<proteinExistence type="predicted"/>
<reference evidence="1" key="1">
    <citation type="submission" date="2013-11" db="EMBL/GenBank/DDBJ databases">
        <title>Microbial diversity, functional groups and degradation webs in Northern and Southern Mediterranean and Red Sea marine crude oil polluted sites.</title>
        <authorList>
            <person name="Daffonchio D."/>
            <person name="Mapelli F."/>
            <person name="Ferrer M."/>
            <person name="Richter M."/>
            <person name="Cherif A."/>
            <person name="Malkawi H.I."/>
            <person name="Yakimov M.M."/>
            <person name="Abdel-Fattah Y.R."/>
            <person name="Blaghen M."/>
            <person name="Golyshin P.N."/>
            <person name="Kalogerakis N."/>
            <person name="Boon N."/>
            <person name="Magagnini M."/>
            <person name="Fava F."/>
        </authorList>
    </citation>
    <scope>NUCLEOTIDE SEQUENCE</scope>
</reference>
<protein>
    <submittedName>
        <fullName evidence="1">Uncharacterized protein</fullName>
    </submittedName>
</protein>
<organism evidence="1">
    <name type="scientific">marine sediment metagenome</name>
    <dbReference type="NCBI Taxonomy" id="412755"/>
    <lineage>
        <taxon>unclassified sequences</taxon>
        <taxon>metagenomes</taxon>
        <taxon>ecological metagenomes</taxon>
    </lineage>
</organism>
<evidence type="ECO:0000313" key="1">
    <source>
        <dbReference type="EMBL" id="KTF05454.1"/>
    </source>
</evidence>
<comment type="caution">
    <text evidence="1">The sequence shown here is derived from an EMBL/GenBank/DDBJ whole genome shotgun (WGS) entry which is preliminary data.</text>
</comment>
<dbReference type="AlphaFoldDB" id="A0A1B6NPW7"/>
<dbReference type="EMBL" id="AYSL01001775">
    <property type="protein sequence ID" value="KTF05454.1"/>
    <property type="molecule type" value="Genomic_DNA"/>
</dbReference>